<proteinExistence type="predicted"/>
<organism evidence="2 3">
    <name type="scientific">Scleromatobacter humisilvae</name>
    <dbReference type="NCBI Taxonomy" id="2897159"/>
    <lineage>
        <taxon>Bacteria</taxon>
        <taxon>Pseudomonadati</taxon>
        <taxon>Pseudomonadota</taxon>
        <taxon>Betaproteobacteria</taxon>
        <taxon>Burkholderiales</taxon>
        <taxon>Sphaerotilaceae</taxon>
        <taxon>Scleromatobacter</taxon>
    </lineage>
</organism>
<keyword evidence="1" id="KW-0732">Signal</keyword>
<sequence>MQRLFLRPVAGALAALIAASAHAQTLSDADRANLQIHTAHGNPVHMGDTLDQVRAALPSAPAPQIVLGHLGTLWDQVDGIILRLYDNVVTDVLYDRKSQAKLPGLDVGIESPLADLEQALGASQPGVMPGTRAWPLNAKHQLVANVSATGIVTNLEVQFIPKPTPRPTTGVINWADSRGVPASGASAAPTPVLTGDERRAKLDELLAQRDDLGLLQLMFPQLARQPVLPHELQVADLAWLEAHAGESRPSVLYALSWKLMPADRERARDFNARARVQWQMAAAQCARPAQGGPLWAIFEGGAVADASPLRDEKPAWPIAFEQALAWDRALPAHAEADWFCGAGNVKAPADAAAARQAAWQRSWDINHPKTTAPGIVP</sequence>
<accession>A0A9X1YR52</accession>
<dbReference type="AlphaFoldDB" id="A0A9X1YR52"/>
<feature type="chain" id="PRO_5040890196" evidence="1">
    <location>
        <begin position="24"/>
        <end position="377"/>
    </location>
</feature>
<evidence type="ECO:0000313" key="2">
    <source>
        <dbReference type="EMBL" id="MCK9686811.1"/>
    </source>
</evidence>
<gene>
    <name evidence="2" type="ORF">LPC04_13955</name>
</gene>
<feature type="signal peptide" evidence="1">
    <location>
        <begin position="1"/>
        <end position="23"/>
    </location>
</feature>
<dbReference type="Proteomes" id="UP001139353">
    <property type="component" value="Unassembled WGS sequence"/>
</dbReference>
<name>A0A9X1YR52_9BURK</name>
<keyword evidence="3" id="KW-1185">Reference proteome</keyword>
<dbReference type="RefSeq" id="WP_275682852.1">
    <property type="nucleotide sequence ID" value="NZ_JAJLJH010000003.1"/>
</dbReference>
<dbReference type="EMBL" id="JAJLJH010000003">
    <property type="protein sequence ID" value="MCK9686811.1"/>
    <property type="molecule type" value="Genomic_DNA"/>
</dbReference>
<comment type="caution">
    <text evidence="2">The sequence shown here is derived from an EMBL/GenBank/DDBJ whole genome shotgun (WGS) entry which is preliminary data.</text>
</comment>
<evidence type="ECO:0000313" key="3">
    <source>
        <dbReference type="Proteomes" id="UP001139353"/>
    </source>
</evidence>
<protein>
    <submittedName>
        <fullName evidence="2">Uncharacterized protein</fullName>
    </submittedName>
</protein>
<evidence type="ECO:0000256" key="1">
    <source>
        <dbReference type="SAM" id="SignalP"/>
    </source>
</evidence>
<reference evidence="2" key="1">
    <citation type="submission" date="2021-11" db="EMBL/GenBank/DDBJ databases">
        <title>BS-T2-15 a new species belonging to the Comamonadaceae family isolated from the soil of a French oak forest.</title>
        <authorList>
            <person name="Mieszkin S."/>
            <person name="Alain K."/>
        </authorList>
    </citation>
    <scope>NUCLEOTIDE SEQUENCE</scope>
    <source>
        <strain evidence="2">BS-T2-15</strain>
    </source>
</reference>